<dbReference type="EMBL" id="JABBWM010000648">
    <property type="protein sequence ID" value="KAG2079844.1"/>
    <property type="molecule type" value="Genomic_DNA"/>
</dbReference>
<accession>A0A9P7EQR1</accession>
<feature type="region of interest" description="Disordered" evidence="1">
    <location>
        <begin position="44"/>
        <end position="99"/>
    </location>
</feature>
<gene>
    <name evidence="2" type="ORF">F5147DRAFT_784717</name>
</gene>
<keyword evidence="3" id="KW-1185">Reference proteome</keyword>
<evidence type="ECO:0000313" key="2">
    <source>
        <dbReference type="EMBL" id="KAG2079844.1"/>
    </source>
</evidence>
<proteinExistence type="predicted"/>
<sequence>MWILKLYLAPSLWHPSIGFRYWQSTTSHPPFGSRPIWFRHWHPKSKKRGRTNVMESDDESSLTENDSDVPAPSKRTRKGKGKATTPPPPARGSKGRKET</sequence>
<dbReference type="Proteomes" id="UP000823399">
    <property type="component" value="Unassembled WGS sequence"/>
</dbReference>
<feature type="compositionally biased region" description="Acidic residues" evidence="1">
    <location>
        <begin position="55"/>
        <end position="67"/>
    </location>
</feature>
<organism evidence="2 3">
    <name type="scientific">Suillus discolor</name>
    <dbReference type="NCBI Taxonomy" id="1912936"/>
    <lineage>
        <taxon>Eukaryota</taxon>
        <taxon>Fungi</taxon>
        <taxon>Dikarya</taxon>
        <taxon>Basidiomycota</taxon>
        <taxon>Agaricomycotina</taxon>
        <taxon>Agaricomycetes</taxon>
        <taxon>Agaricomycetidae</taxon>
        <taxon>Boletales</taxon>
        <taxon>Suillineae</taxon>
        <taxon>Suillaceae</taxon>
        <taxon>Suillus</taxon>
    </lineage>
</organism>
<protein>
    <submittedName>
        <fullName evidence="2">Uncharacterized protein</fullName>
    </submittedName>
</protein>
<reference evidence="2" key="1">
    <citation type="journal article" date="2020" name="New Phytol.">
        <title>Comparative genomics reveals dynamic genome evolution in host specialist ectomycorrhizal fungi.</title>
        <authorList>
            <person name="Lofgren L.A."/>
            <person name="Nguyen N.H."/>
            <person name="Vilgalys R."/>
            <person name="Ruytinx J."/>
            <person name="Liao H.L."/>
            <person name="Branco S."/>
            <person name="Kuo A."/>
            <person name="LaButti K."/>
            <person name="Lipzen A."/>
            <person name="Andreopoulos W."/>
            <person name="Pangilinan J."/>
            <person name="Riley R."/>
            <person name="Hundley H."/>
            <person name="Na H."/>
            <person name="Barry K."/>
            <person name="Grigoriev I.V."/>
            <person name="Stajich J.E."/>
            <person name="Kennedy P.G."/>
        </authorList>
    </citation>
    <scope>NUCLEOTIDE SEQUENCE</scope>
    <source>
        <strain evidence="2">FC423</strain>
    </source>
</reference>
<evidence type="ECO:0000313" key="3">
    <source>
        <dbReference type="Proteomes" id="UP000823399"/>
    </source>
</evidence>
<dbReference type="AlphaFoldDB" id="A0A9P7EQR1"/>
<dbReference type="RefSeq" id="XP_041284071.1">
    <property type="nucleotide sequence ID" value="XM_041442874.1"/>
</dbReference>
<dbReference type="GeneID" id="64705133"/>
<comment type="caution">
    <text evidence="2">The sequence shown here is derived from an EMBL/GenBank/DDBJ whole genome shotgun (WGS) entry which is preliminary data.</text>
</comment>
<evidence type="ECO:0000256" key="1">
    <source>
        <dbReference type="SAM" id="MobiDB-lite"/>
    </source>
</evidence>
<name>A0A9P7EQR1_9AGAM</name>